<feature type="transmembrane region" description="Helical" evidence="3">
    <location>
        <begin position="699"/>
        <end position="722"/>
    </location>
</feature>
<feature type="region of interest" description="Disordered" evidence="2">
    <location>
        <begin position="1"/>
        <end position="67"/>
    </location>
</feature>
<sequence>MADEVDDNGRLRADDANDCDANDGEANEETRLVAAPAQPKIVAGSSSKSPPDDDESAADRPPRPVYVIGPAHRAEPFLRGLKLSGSAQSLVLQSRRGSIVVSPTNGEVTLGLKAPPLVKTEKVMNGKTPLHVKFTGSEDPSLSSSSSDSTLEGISEVRAPDGGWGWVIVAASFLVNLIADGITFSFGVIFVEFLSYFGEGKSKTAWIGSLFMAIPLLSGPIASFLTDRYGCRKCCVVGGLLAAAGFIISAFTNSIELLFFTFGGLAGFGLSLCYVAAVVIVAYYFDAKRSFATGLSVCGSGIGTFVFAPLTQWLLTEYGWRGTTLILAGLFLNLCVCGMLMRDLAWTKAKRKERRRKRDEKAATASSVDTYSAASVAAIAHTPTSCPSIEEVKKILQQKPPSRILGMSDVELIEEEDQARGQRTCSSLVNLPTFIKNGEKVPIEVLEMLWTHKHLYQAILHNYPGLLISSRSLSDSARIHELHNQPEKQDGLPDRKEHLSAKFLQEPVITSPTNEPWWTKPHSAQAARSLSTAHYLKDLRVHRHSLTYRGAMLNINRYRLRASSCPDIYRNSMTTIAKEKVEWYAGLYELGTLLSDMLEFRFFLNIRFLLFAISNFLLYTWYDVPYVYLADYAIEQGYPEGQASMLIAGIGIVNMVGEIALGWAGDLACVNPNLVYACCMFMCGAVVSLVPLVDNYYGLAALAGAFGLFIAANYALTSIILVELITIERFTNAYGLLLLVQGIANLIGPPLAGWLYDVTGTYNLPFYLGGIFIAMSGILLIIHPLFEPNKQPAEKKCSPGQASNNV</sequence>
<evidence type="ECO:0000256" key="3">
    <source>
        <dbReference type="SAM" id="Phobius"/>
    </source>
</evidence>
<feature type="transmembrane region" description="Helical" evidence="3">
    <location>
        <begin position="602"/>
        <end position="622"/>
    </location>
</feature>
<feature type="transmembrane region" description="Helical" evidence="3">
    <location>
        <begin position="673"/>
        <end position="693"/>
    </location>
</feature>
<dbReference type="CDD" id="cd17352">
    <property type="entry name" value="MFS_MCT_SLC16"/>
    <property type="match status" value="1"/>
</dbReference>
<feature type="transmembrane region" description="Helical" evidence="3">
    <location>
        <begin position="734"/>
        <end position="752"/>
    </location>
</feature>
<organism evidence="5 6">
    <name type="scientific">Nesidiocoris tenuis</name>
    <dbReference type="NCBI Taxonomy" id="355587"/>
    <lineage>
        <taxon>Eukaryota</taxon>
        <taxon>Metazoa</taxon>
        <taxon>Ecdysozoa</taxon>
        <taxon>Arthropoda</taxon>
        <taxon>Hexapoda</taxon>
        <taxon>Insecta</taxon>
        <taxon>Pterygota</taxon>
        <taxon>Neoptera</taxon>
        <taxon>Paraneoptera</taxon>
        <taxon>Hemiptera</taxon>
        <taxon>Heteroptera</taxon>
        <taxon>Panheteroptera</taxon>
        <taxon>Cimicomorpha</taxon>
        <taxon>Miridae</taxon>
        <taxon>Dicyphina</taxon>
        <taxon>Nesidiocoris</taxon>
    </lineage>
</organism>
<dbReference type="SUPFAM" id="SSF103473">
    <property type="entry name" value="MFS general substrate transporter"/>
    <property type="match status" value="1"/>
</dbReference>
<dbReference type="InterPro" id="IPR020846">
    <property type="entry name" value="MFS_dom"/>
</dbReference>
<feature type="transmembrane region" description="Helical" evidence="3">
    <location>
        <begin position="234"/>
        <end position="251"/>
    </location>
</feature>
<feature type="transmembrane region" description="Helical" evidence="3">
    <location>
        <begin position="164"/>
        <end position="193"/>
    </location>
</feature>
<comment type="subcellular location">
    <subcellularLocation>
        <location evidence="1">Membrane</location>
        <topology evidence="1">Multi-pass membrane protein</topology>
    </subcellularLocation>
</comment>
<feature type="transmembrane region" description="Helical" evidence="3">
    <location>
        <begin position="292"/>
        <end position="313"/>
    </location>
</feature>
<protein>
    <submittedName>
        <fullName evidence="5">Major Facilitator Superfamily</fullName>
    </submittedName>
</protein>
<feature type="domain" description="Major facilitator superfamily (MFS) profile" evidence="4">
    <location>
        <begin position="600"/>
        <end position="806"/>
    </location>
</feature>
<feature type="transmembrane region" description="Helical" evidence="3">
    <location>
        <begin position="642"/>
        <end position="661"/>
    </location>
</feature>
<evidence type="ECO:0000313" key="5">
    <source>
        <dbReference type="EMBL" id="BET02048.1"/>
    </source>
</evidence>
<evidence type="ECO:0000256" key="1">
    <source>
        <dbReference type="ARBA" id="ARBA00004141"/>
    </source>
</evidence>
<dbReference type="PANTHER" id="PTHR11360">
    <property type="entry name" value="MONOCARBOXYLATE TRANSPORTER"/>
    <property type="match status" value="1"/>
</dbReference>
<dbReference type="PANTHER" id="PTHR11360:SF260">
    <property type="entry name" value="MFS DOMAIN-CONTAINING PROTEIN"/>
    <property type="match status" value="1"/>
</dbReference>
<gene>
    <name evidence="5" type="ORF">NTJ_14866</name>
</gene>
<feature type="transmembrane region" description="Helical" evidence="3">
    <location>
        <begin position="764"/>
        <end position="786"/>
    </location>
</feature>
<dbReference type="InterPro" id="IPR036259">
    <property type="entry name" value="MFS_trans_sf"/>
</dbReference>
<dbReference type="PROSITE" id="PS50850">
    <property type="entry name" value="MFS"/>
    <property type="match status" value="1"/>
</dbReference>
<dbReference type="EMBL" id="AP028921">
    <property type="protein sequence ID" value="BET02048.1"/>
    <property type="molecule type" value="Genomic_DNA"/>
</dbReference>
<accession>A0ABN7BEC8</accession>
<feature type="compositionally biased region" description="Acidic residues" evidence="2">
    <location>
        <begin position="16"/>
        <end position="27"/>
    </location>
</feature>
<feature type="transmembrane region" description="Helical" evidence="3">
    <location>
        <begin position="205"/>
        <end position="225"/>
    </location>
</feature>
<reference evidence="5 6" key="1">
    <citation type="submission" date="2023-09" db="EMBL/GenBank/DDBJ databases">
        <title>Nesidiocoris tenuis whole genome shotgun sequence.</title>
        <authorList>
            <person name="Shibata T."/>
            <person name="Shimoda M."/>
            <person name="Kobayashi T."/>
            <person name="Uehara T."/>
        </authorList>
    </citation>
    <scope>NUCLEOTIDE SEQUENCE [LARGE SCALE GENOMIC DNA]</scope>
    <source>
        <strain evidence="5 6">Japan</strain>
    </source>
</reference>
<keyword evidence="3" id="KW-0812">Transmembrane</keyword>
<keyword evidence="6" id="KW-1185">Reference proteome</keyword>
<keyword evidence="3" id="KW-0472">Membrane</keyword>
<dbReference type="InterPro" id="IPR050327">
    <property type="entry name" value="Proton-linked_MCT"/>
</dbReference>
<dbReference type="Pfam" id="PF07690">
    <property type="entry name" value="MFS_1"/>
    <property type="match status" value="2"/>
</dbReference>
<evidence type="ECO:0000259" key="4">
    <source>
        <dbReference type="PROSITE" id="PS50850"/>
    </source>
</evidence>
<evidence type="ECO:0000256" key="2">
    <source>
        <dbReference type="SAM" id="MobiDB-lite"/>
    </source>
</evidence>
<dbReference type="Gene3D" id="1.20.1250.20">
    <property type="entry name" value="MFS general substrate transporter like domains"/>
    <property type="match status" value="2"/>
</dbReference>
<name>A0ABN7BEC8_9HEMI</name>
<proteinExistence type="predicted"/>
<dbReference type="Proteomes" id="UP001307889">
    <property type="component" value="Chromosome 13"/>
</dbReference>
<dbReference type="InterPro" id="IPR011701">
    <property type="entry name" value="MFS"/>
</dbReference>
<evidence type="ECO:0000313" key="6">
    <source>
        <dbReference type="Proteomes" id="UP001307889"/>
    </source>
</evidence>
<keyword evidence="3" id="KW-1133">Transmembrane helix</keyword>
<feature type="transmembrane region" description="Helical" evidence="3">
    <location>
        <begin position="257"/>
        <end position="285"/>
    </location>
</feature>
<feature type="transmembrane region" description="Helical" evidence="3">
    <location>
        <begin position="325"/>
        <end position="346"/>
    </location>
</feature>